<evidence type="ECO:0000313" key="2">
    <source>
        <dbReference type="EMBL" id="GHD10540.1"/>
    </source>
</evidence>
<dbReference type="Proteomes" id="UP000638353">
    <property type="component" value="Unassembled WGS sequence"/>
</dbReference>
<organism evidence="2 3">
    <name type="scientific">Streptomyces finlayi</name>
    <dbReference type="NCBI Taxonomy" id="67296"/>
    <lineage>
        <taxon>Bacteria</taxon>
        <taxon>Bacillati</taxon>
        <taxon>Actinomycetota</taxon>
        <taxon>Actinomycetes</taxon>
        <taxon>Kitasatosporales</taxon>
        <taxon>Streptomycetaceae</taxon>
        <taxon>Streptomyces</taxon>
    </lineage>
</organism>
<protein>
    <recommendedName>
        <fullName evidence="4">MarR family transcriptional regulator</fullName>
    </recommendedName>
</protein>
<gene>
    <name evidence="2" type="ORF">GCM10010334_65740</name>
</gene>
<dbReference type="InterPro" id="IPR036390">
    <property type="entry name" value="WH_DNA-bd_sf"/>
</dbReference>
<reference evidence="2" key="2">
    <citation type="submission" date="2020-09" db="EMBL/GenBank/DDBJ databases">
        <authorList>
            <person name="Sun Q."/>
            <person name="Ohkuma M."/>
        </authorList>
    </citation>
    <scope>NUCLEOTIDE SEQUENCE</scope>
    <source>
        <strain evidence="2">JCM 4637</strain>
    </source>
</reference>
<evidence type="ECO:0000256" key="1">
    <source>
        <dbReference type="SAM" id="MobiDB-lite"/>
    </source>
</evidence>
<comment type="caution">
    <text evidence="2">The sequence shown here is derived from an EMBL/GenBank/DDBJ whole genome shotgun (WGS) entry which is preliminary data.</text>
</comment>
<dbReference type="Gene3D" id="1.10.10.10">
    <property type="entry name" value="Winged helix-like DNA-binding domain superfamily/Winged helix DNA-binding domain"/>
    <property type="match status" value="1"/>
</dbReference>
<feature type="compositionally biased region" description="Low complexity" evidence="1">
    <location>
        <begin position="1"/>
        <end position="14"/>
    </location>
</feature>
<dbReference type="EMBL" id="BMVC01000016">
    <property type="protein sequence ID" value="GHD10540.1"/>
    <property type="molecule type" value="Genomic_DNA"/>
</dbReference>
<name>A0A919CD95_9ACTN</name>
<dbReference type="InterPro" id="IPR036388">
    <property type="entry name" value="WH-like_DNA-bd_sf"/>
</dbReference>
<accession>A0A919CD95</accession>
<sequence>MIRMTTTTSTATATPQHSADPRAADADLASQPVAYWTGVASNAVKNLLRDSMARYDVTQPQWWVLNRVAGAPATRDEVVAGLAEVADNPYDISRVVDQLLHRGWLVASDAGHLSLTEAGHAGRAEIKTLVTSLRAQVHEGVTDEEYVAALKVLRRMTANARQTSQPWH</sequence>
<evidence type="ECO:0008006" key="4">
    <source>
        <dbReference type="Google" id="ProtNLM"/>
    </source>
</evidence>
<feature type="region of interest" description="Disordered" evidence="1">
    <location>
        <begin position="1"/>
        <end position="24"/>
    </location>
</feature>
<dbReference type="SUPFAM" id="SSF46785">
    <property type="entry name" value="Winged helix' DNA-binding domain"/>
    <property type="match status" value="1"/>
</dbReference>
<dbReference type="AlphaFoldDB" id="A0A919CD95"/>
<proteinExistence type="predicted"/>
<evidence type="ECO:0000313" key="3">
    <source>
        <dbReference type="Proteomes" id="UP000638353"/>
    </source>
</evidence>
<reference evidence="2" key="1">
    <citation type="journal article" date="2014" name="Int. J. Syst. Evol. Microbiol.">
        <title>Complete genome sequence of Corynebacterium casei LMG S-19264T (=DSM 44701T), isolated from a smear-ripened cheese.</title>
        <authorList>
            <consortium name="US DOE Joint Genome Institute (JGI-PGF)"/>
            <person name="Walter F."/>
            <person name="Albersmeier A."/>
            <person name="Kalinowski J."/>
            <person name="Ruckert C."/>
        </authorList>
    </citation>
    <scope>NUCLEOTIDE SEQUENCE</scope>
    <source>
        <strain evidence="2">JCM 4637</strain>
    </source>
</reference>